<sequence length="354" mass="38404">MPTCKRLLPLSMTLGLLPAAALCQQPAENTTVGSEAREAASNQATDVASITYDRGIVTSPGRITLEPSVSYAHSNSTVVAVEGYTVIPALLIGLINISEVQRDIFTGALAMKYGFTSRFEAGVRVPYLSINEDLREREIFDGTPVDTIRESSGDGLGDVEVSARYQLNDGLDGWPYLIGSLRIKAPTGDGPYDVDQRVIYSSDGNPIGVELGERPTGSGFWSVEPGLSFIYPTDPAVLFGNLSYVWTREEDEGERNGGTIDPGDVIRFGFGMGFAFNERTSFSLGYDHSIIGETDYEQDNSLFDTRFERVHVGSLTFGLSQRLTRDTSLSMAVSVGVTDNAPNTEITLRLPINL</sequence>
<dbReference type="InterPro" id="IPR025737">
    <property type="entry name" value="FApF"/>
</dbReference>
<organism evidence="2 3">
    <name type="scientific">Marinobacter zhanjiangensis</name>
    <dbReference type="NCBI Taxonomy" id="578215"/>
    <lineage>
        <taxon>Bacteria</taxon>
        <taxon>Pseudomonadati</taxon>
        <taxon>Pseudomonadota</taxon>
        <taxon>Gammaproteobacteria</taxon>
        <taxon>Pseudomonadales</taxon>
        <taxon>Marinobacteraceae</taxon>
        <taxon>Marinobacter</taxon>
    </lineage>
</organism>
<keyword evidence="1" id="KW-0732">Signal</keyword>
<dbReference type="RefSeq" id="WP_189578091.1">
    <property type="nucleotide sequence ID" value="NZ_BMXV01000009.1"/>
</dbReference>
<name>A0ABQ3B820_9GAMM</name>
<comment type="caution">
    <text evidence="2">The sequence shown here is derived from an EMBL/GenBank/DDBJ whole genome shotgun (WGS) entry which is preliminary data.</text>
</comment>
<accession>A0ABQ3B820</accession>
<proteinExistence type="predicted"/>
<feature type="signal peptide" evidence="1">
    <location>
        <begin position="1"/>
        <end position="23"/>
    </location>
</feature>
<evidence type="ECO:0000313" key="3">
    <source>
        <dbReference type="Proteomes" id="UP000601597"/>
    </source>
</evidence>
<dbReference type="Pfam" id="PF13557">
    <property type="entry name" value="Phenol_MetA_deg"/>
    <property type="match status" value="1"/>
</dbReference>
<dbReference type="EMBL" id="BMXV01000009">
    <property type="protein sequence ID" value="GGY84249.1"/>
    <property type="molecule type" value="Genomic_DNA"/>
</dbReference>
<dbReference type="Proteomes" id="UP000601597">
    <property type="component" value="Unassembled WGS sequence"/>
</dbReference>
<reference evidence="3" key="1">
    <citation type="journal article" date="2019" name="Int. J. Syst. Evol. Microbiol.">
        <title>The Global Catalogue of Microorganisms (GCM) 10K type strain sequencing project: providing services to taxonomists for standard genome sequencing and annotation.</title>
        <authorList>
            <consortium name="The Broad Institute Genomics Platform"/>
            <consortium name="The Broad Institute Genome Sequencing Center for Infectious Disease"/>
            <person name="Wu L."/>
            <person name="Ma J."/>
        </authorList>
    </citation>
    <scope>NUCLEOTIDE SEQUENCE [LARGE SCALE GENOMIC DNA]</scope>
    <source>
        <strain evidence="3">KCTC 22280</strain>
    </source>
</reference>
<keyword evidence="3" id="KW-1185">Reference proteome</keyword>
<protein>
    <recommendedName>
        <fullName evidence="4">MetA-pathway of phenol degradation</fullName>
    </recommendedName>
</protein>
<evidence type="ECO:0000313" key="2">
    <source>
        <dbReference type="EMBL" id="GGY84249.1"/>
    </source>
</evidence>
<evidence type="ECO:0000256" key="1">
    <source>
        <dbReference type="SAM" id="SignalP"/>
    </source>
</evidence>
<feature type="chain" id="PRO_5046223819" description="MetA-pathway of phenol degradation" evidence="1">
    <location>
        <begin position="24"/>
        <end position="354"/>
    </location>
</feature>
<gene>
    <name evidence="2" type="ORF">GCM10007071_34460</name>
</gene>
<evidence type="ECO:0008006" key="4">
    <source>
        <dbReference type="Google" id="ProtNLM"/>
    </source>
</evidence>